<organism evidence="2 3">
    <name type="scientific">Aquibium carbonis</name>
    <dbReference type="NCBI Taxonomy" id="2495581"/>
    <lineage>
        <taxon>Bacteria</taxon>
        <taxon>Pseudomonadati</taxon>
        <taxon>Pseudomonadota</taxon>
        <taxon>Alphaproteobacteria</taxon>
        <taxon>Hyphomicrobiales</taxon>
        <taxon>Phyllobacteriaceae</taxon>
        <taxon>Aquibium</taxon>
    </lineage>
</organism>
<sequence>MTTVVILPAAAKSLRKHRADAERILSKIEAYAADPAAMANNVKALTDGGGLRLRVGDFRVIFEDTATEIIVTKIGPRGSIYE</sequence>
<dbReference type="AlphaFoldDB" id="A0A429Z3J2"/>
<gene>
    <name evidence="2" type="ORF">EJC49_01710</name>
</gene>
<accession>A0A429Z3J2</accession>
<dbReference type="SUPFAM" id="SSF143011">
    <property type="entry name" value="RelE-like"/>
    <property type="match status" value="1"/>
</dbReference>
<dbReference type="Proteomes" id="UP000278398">
    <property type="component" value="Unassembled WGS sequence"/>
</dbReference>
<reference evidence="2 3" key="1">
    <citation type="submission" date="2018-12" db="EMBL/GenBank/DDBJ databases">
        <title>Mesorhizobium carbonis sp. nov., isolated from coal mine water.</title>
        <authorList>
            <person name="Xin W."/>
            <person name="Xu Z."/>
            <person name="Xiang F."/>
            <person name="Zhang J."/>
            <person name="Xi L."/>
            <person name="Liu J."/>
        </authorList>
    </citation>
    <scope>NUCLEOTIDE SEQUENCE [LARGE SCALE GENOMIC DNA]</scope>
    <source>
        <strain evidence="2 3">B2.3</strain>
    </source>
</reference>
<dbReference type="InterPro" id="IPR035093">
    <property type="entry name" value="RelE/ParE_toxin_dom_sf"/>
</dbReference>
<dbReference type="InterPro" id="IPR007712">
    <property type="entry name" value="RelE/ParE_toxin"/>
</dbReference>
<comment type="caution">
    <text evidence="2">The sequence shown here is derived from an EMBL/GenBank/DDBJ whole genome shotgun (WGS) entry which is preliminary data.</text>
</comment>
<keyword evidence="3" id="KW-1185">Reference proteome</keyword>
<keyword evidence="1" id="KW-1277">Toxin-antitoxin system</keyword>
<protein>
    <submittedName>
        <fullName evidence="2">Type II toxin-antitoxin system RelE/ParE family toxin</fullName>
    </submittedName>
</protein>
<evidence type="ECO:0000313" key="3">
    <source>
        <dbReference type="Proteomes" id="UP000278398"/>
    </source>
</evidence>
<dbReference type="EMBL" id="RWKW01000003">
    <property type="protein sequence ID" value="RST88190.1"/>
    <property type="molecule type" value="Genomic_DNA"/>
</dbReference>
<name>A0A429Z3J2_9HYPH</name>
<proteinExistence type="predicted"/>
<dbReference type="OrthoDB" id="428094at2"/>
<dbReference type="Pfam" id="PF05016">
    <property type="entry name" value="ParE_toxin"/>
    <property type="match status" value="1"/>
</dbReference>
<dbReference type="RefSeq" id="WP_126697731.1">
    <property type="nucleotide sequence ID" value="NZ_RWKW01000003.1"/>
</dbReference>
<evidence type="ECO:0000256" key="1">
    <source>
        <dbReference type="ARBA" id="ARBA00022649"/>
    </source>
</evidence>
<dbReference type="Gene3D" id="3.30.2310.20">
    <property type="entry name" value="RelE-like"/>
    <property type="match status" value="1"/>
</dbReference>
<evidence type="ECO:0000313" key="2">
    <source>
        <dbReference type="EMBL" id="RST88190.1"/>
    </source>
</evidence>